<proteinExistence type="predicted"/>
<dbReference type="VEuPathDB" id="FungiDB:SMAC_06028"/>
<sequence length="461" mass="53782">MRAHKMTTRSLSTVQKQQPRSHTAKSKSKQPNEHSEDTFPKFPSFPSEVRLMVWEEFLNDYEDNPPVPWTLIWGVCDPKDFPDPTNIRLRPYIYIKEHCQNDLLVEYNSNPLLKVSHEARITALHDQRYVSIRVWDLNINIIVRPAMDYFYVDDLNCLRMFREHFLPGLTAEYGNPTAFTLAEDMSFVKHAFAQLDIFFKIEENRKHFSIDKDAPAAACTWCALDKLFNNHLNTATTVVSHFPEEDWSDDMFWESMLDFRSDLFSGSRLWPVWAYYSRHYQNSMILADPHATDMSLEGTYRRSCMNFWHYICQVLKGPKALEYADYDYELLAFSGEWAHVGEPQHTTRKQGKVDPGGVWIDVSDSFKLARKRRVKRCRQGPIRVLKHGRTLPSEVSGFSFRHQQPSEVVEVRTTCGTLCEDGVHIYSVNERKPGLENGHRDVLDDQGGNDAWLIWKWACEV</sequence>
<dbReference type="Proteomes" id="UP000433876">
    <property type="component" value="Unassembled WGS sequence"/>
</dbReference>
<evidence type="ECO:0000313" key="3">
    <source>
        <dbReference type="EMBL" id="KAA8627928.1"/>
    </source>
</evidence>
<dbReference type="InterPro" id="IPR045518">
    <property type="entry name" value="2EXR"/>
</dbReference>
<dbReference type="EMBL" id="NMPR01000222">
    <property type="protein sequence ID" value="KAA8627928.1"/>
    <property type="molecule type" value="Genomic_DNA"/>
</dbReference>
<evidence type="ECO:0000313" key="4">
    <source>
        <dbReference type="Proteomes" id="UP000433876"/>
    </source>
</evidence>
<accession>A0A8S8ZFQ1</accession>
<reference evidence="3 4" key="1">
    <citation type="submission" date="2017-07" db="EMBL/GenBank/DDBJ databases">
        <title>Genome sequence of the Sordaria macrospora wild type strain R19027.</title>
        <authorList>
            <person name="Nowrousian M."/>
            <person name="Teichert I."/>
            <person name="Kueck U."/>
        </authorList>
    </citation>
    <scope>NUCLEOTIDE SEQUENCE [LARGE SCALE GENOMIC DNA]</scope>
    <source>
        <strain evidence="3 4">R19027</strain>
        <tissue evidence="3">Mycelium</tissue>
    </source>
</reference>
<feature type="domain" description="2EXR" evidence="2">
    <location>
        <begin position="39"/>
        <end position="148"/>
    </location>
</feature>
<comment type="caution">
    <text evidence="3">The sequence shown here is derived from an EMBL/GenBank/DDBJ whole genome shotgun (WGS) entry which is preliminary data.</text>
</comment>
<feature type="region of interest" description="Disordered" evidence="1">
    <location>
        <begin position="1"/>
        <end position="41"/>
    </location>
</feature>
<evidence type="ECO:0000256" key="1">
    <source>
        <dbReference type="SAM" id="MobiDB-lite"/>
    </source>
</evidence>
<feature type="compositionally biased region" description="Basic and acidic residues" evidence="1">
    <location>
        <begin position="30"/>
        <end position="39"/>
    </location>
</feature>
<gene>
    <name evidence="3" type="ORF">SMACR_06028</name>
</gene>
<protein>
    <recommendedName>
        <fullName evidence="2">2EXR domain-containing protein</fullName>
    </recommendedName>
</protein>
<organism evidence="3 4">
    <name type="scientific">Sordaria macrospora</name>
    <dbReference type="NCBI Taxonomy" id="5147"/>
    <lineage>
        <taxon>Eukaryota</taxon>
        <taxon>Fungi</taxon>
        <taxon>Dikarya</taxon>
        <taxon>Ascomycota</taxon>
        <taxon>Pezizomycotina</taxon>
        <taxon>Sordariomycetes</taxon>
        <taxon>Sordariomycetidae</taxon>
        <taxon>Sordariales</taxon>
        <taxon>Sordariaceae</taxon>
        <taxon>Sordaria</taxon>
    </lineage>
</organism>
<dbReference type="Pfam" id="PF20150">
    <property type="entry name" value="2EXR"/>
    <property type="match status" value="1"/>
</dbReference>
<name>A0A8S8ZFQ1_SORMA</name>
<dbReference type="AlphaFoldDB" id="A0A8S8ZFQ1"/>
<evidence type="ECO:0000259" key="2">
    <source>
        <dbReference type="Pfam" id="PF20150"/>
    </source>
</evidence>
<feature type="compositionally biased region" description="Polar residues" evidence="1">
    <location>
        <begin position="8"/>
        <end position="21"/>
    </location>
</feature>